<keyword evidence="1" id="KW-0378">Hydrolase</keyword>
<dbReference type="GO" id="GO:0008233">
    <property type="term" value="F:peptidase activity"/>
    <property type="evidence" value="ECO:0007669"/>
    <property type="project" value="UniProtKB-KW"/>
</dbReference>
<keyword evidence="1" id="KW-0645">Protease</keyword>
<evidence type="ECO:0000313" key="2">
    <source>
        <dbReference type="Proteomes" id="UP000058114"/>
    </source>
</evidence>
<proteinExistence type="predicted"/>
<protein>
    <submittedName>
        <fullName evidence="1">Extracellular protease</fullName>
    </submittedName>
</protein>
<gene>
    <name evidence="1" type="ORF">WL1483_2742</name>
</gene>
<dbReference type="Gene3D" id="2.60.40.2970">
    <property type="match status" value="1"/>
</dbReference>
<reference evidence="1 2" key="2">
    <citation type="journal article" date="2016" name="Genome Announc.">
        <title>Complete Genome Sequence of the Highly Virulent Aeromonas schubertii Strain WL1483, Isolated from Diseased Snakehead Fish (Channa argus) in China.</title>
        <authorList>
            <person name="Liu L."/>
            <person name="Li N."/>
            <person name="Zhang D."/>
            <person name="Fu X."/>
            <person name="Shi C."/>
            <person name="Lin Q."/>
            <person name="Hao G."/>
        </authorList>
    </citation>
    <scope>NUCLEOTIDE SEQUENCE [LARGE SCALE GENOMIC DNA]</scope>
    <source>
        <strain evidence="1 2">WL1483</strain>
    </source>
</reference>
<dbReference type="GO" id="GO:0006508">
    <property type="term" value="P:proteolysis"/>
    <property type="evidence" value="ECO:0007669"/>
    <property type="project" value="UniProtKB-KW"/>
</dbReference>
<dbReference type="KEGG" id="asr:WL1483_2742"/>
<dbReference type="EMBL" id="CP013067">
    <property type="protein sequence ID" value="ALP42161.1"/>
    <property type="molecule type" value="Genomic_DNA"/>
</dbReference>
<dbReference type="AlphaFoldDB" id="A0A0S2SKB9"/>
<name>A0A0S2SKB9_9GAMM</name>
<sequence>MAEHEEREMMSLLLAALHCELSVSPHSRVSEPLPLTMTLSNQGEQALSVLTWFTPFEGWFGDAIVLTRDGEPVPYQGPLAKRGEPAPEDLLALAPGQSEQASAELGQVYDLKQPGHYRLTYRLPARPGAWLVPDCPSLEFERQAN</sequence>
<organism evidence="1 2">
    <name type="scientific">Aeromonas schubertii</name>
    <dbReference type="NCBI Taxonomy" id="652"/>
    <lineage>
        <taxon>Bacteria</taxon>
        <taxon>Pseudomonadati</taxon>
        <taxon>Pseudomonadota</taxon>
        <taxon>Gammaproteobacteria</taxon>
        <taxon>Aeromonadales</taxon>
        <taxon>Aeromonadaceae</taxon>
        <taxon>Aeromonas</taxon>
    </lineage>
</organism>
<dbReference type="Proteomes" id="UP000058114">
    <property type="component" value="Chromosome"/>
</dbReference>
<accession>A0A0S2SKB9</accession>
<reference evidence="2" key="1">
    <citation type="submission" date="2015-10" db="EMBL/GenBank/DDBJ databases">
        <title>Complete Genome Sequence of Aeromonas schubertii strain WL1483.</title>
        <authorList>
            <person name="Liu L."/>
        </authorList>
    </citation>
    <scope>NUCLEOTIDE SEQUENCE [LARGE SCALE GENOMIC DNA]</scope>
    <source>
        <strain evidence="2">WL1483</strain>
    </source>
</reference>
<evidence type="ECO:0000313" key="1">
    <source>
        <dbReference type="EMBL" id="ALP42161.1"/>
    </source>
</evidence>